<accession>A0ABV1WDA6</accession>
<dbReference type="RefSeq" id="WP_086730139.1">
    <property type="nucleotide sequence ID" value="NZ_MUBM01000379.1"/>
</dbReference>
<evidence type="ECO:0000313" key="2">
    <source>
        <dbReference type="Proteomes" id="UP001458415"/>
    </source>
</evidence>
<reference evidence="1 2" key="1">
    <citation type="submission" date="2024-06" db="EMBL/GenBank/DDBJ databases">
        <title>The Natural Products Discovery Center: Release of the First 8490 Sequenced Strains for Exploring Actinobacteria Biosynthetic Diversity.</title>
        <authorList>
            <person name="Kalkreuter E."/>
            <person name="Kautsar S.A."/>
            <person name="Yang D."/>
            <person name="Bader C.D."/>
            <person name="Teijaro C.N."/>
            <person name="Fluegel L."/>
            <person name="Davis C.M."/>
            <person name="Simpson J.R."/>
            <person name="Lauterbach L."/>
            <person name="Steele A.D."/>
            <person name="Gui C."/>
            <person name="Meng S."/>
            <person name="Li G."/>
            <person name="Viehrig K."/>
            <person name="Ye F."/>
            <person name="Su P."/>
            <person name="Kiefer A.F."/>
            <person name="Nichols A."/>
            <person name="Cepeda A.J."/>
            <person name="Yan W."/>
            <person name="Fan B."/>
            <person name="Jiang Y."/>
            <person name="Adhikari A."/>
            <person name="Zheng C.-J."/>
            <person name="Schuster L."/>
            <person name="Cowan T.M."/>
            <person name="Smanski M.J."/>
            <person name="Chevrette M.G."/>
            <person name="De Carvalho L.P.S."/>
            <person name="Shen B."/>
        </authorList>
    </citation>
    <scope>NUCLEOTIDE SEQUENCE [LARGE SCALE GENOMIC DNA]</scope>
    <source>
        <strain evidence="1 2">NPDC000634</strain>
    </source>
</reference>
<evidence type="ECO:0000313" key="1">
    <source>
        <dbReference type="EMBL" id="MER6982089.1"/>
    </source>
</evidence>
<name>A0ABV1WDA6_9ACTN</name>
<comment type="caution">
    <text evidence="1">The sequence shown here is derived from an EMBL/GenBank/DDBJ whole genome shotgun (WGS) entry which is preliminary data.</text>
</comment>
<protein>
    <submittedName>
        <fullName evidence="1">Uncharacterized protein</fullName>
    </submittedName>
</protein>
<dbReference type="Proteomes" id="UP001458415">
    <property type="component" value="Unassembled WGS sequence"/>
</dbReference>
<dbReference type="EMBL" id="JBEPCU010000934">
    <property type="protein sequence ID" value="MER6982089.1"/>
    <property type="molecule type" value="Genomic_DNA"/>
</dbReference>
<gene>
    <name evidence="1" type="ORF">ABT317_35245</name>
</gene>
<organism evidence="1 2">
    <name type="scientific">Streptomyces carpinensis</name>
    <dbReference type="NCBI Taxonomy" id="66369"/>
    <lineage>
        <taxon>Bacteria</taxon>
        <taxon>Bacillati</taxon>
        <taxon>Actinomycetota</taxon>
        <taxon>Actinomycetes</taxon>
        <taxon>Kitasatosporales</taxon>
        <taxon>Streptomycetaceae</taxon>
        <taxon>Streptomyces</taxon>
    </lineage>
</organism>
<proteinExistence type="predicted"/>
<keyword evidence="2" id="KW-1185">Reference proteome</keyword>
<sequence>MNAFDEYLTDWRFGEDWRPVAEHLAARVTSWSSGAPAPEDFCVDFPTDVLWTEGLLVWTSLVDPVRDVISTCLGGQIDRTGLRCGLLNPHNPGDHLECRFVLPGEGRPLPELADELLEWVAAEAARLSTSPPRLPRAPRSVRLDA</sequence>